<accession>A0A438HFY3</accession>
<dbReference type="AlphaFoldDB" id="A0A438HFY3"/>
<dbReference type="Pfam" id="PF14111">
    <property type="entry name" value="DUF4283"/>
    <property type="match status" value="1"/>
</dbReference>
<evidence type="ECO:0000313" key="2">
    <source>
        <dbReference type="EMBL" id="RVW83373.1"/>
    </source>
</evidence>
<dbReference type="InterPro" id="IPR025558">
    <property type="entry name" value="DUF4283"/>
</dbReference>
<dbReference type="Proteomes" id="UP000288805">
    <property type="component" value="Unassembled WGS sequence"/>
</dbReference>
<reference evidence="2 3" key="1">
    <citation type="journal article" date="2018" name="PLoS Genet.">
        <title>Population sequencing reveals clonal diversity and ancestral inbreeding in the grapevine cultivar Chardonnay.</title>
        <authorList>
            <person name="Roach M.J."/>
            <person name="Johnson D.L."/>
            <person name="Bohlmann J."/>
            <person name="van Vuuren H.J."/>
            <person name="Jones S.J."/>
            <person name="Pretorius I.S."/>
            <person name="Schmidt S.A."/>
            <person name="Borneman A.R."/>
        </authorList>
    </citation>
    <scope>NUCLEOTIDE SEQUENCE [LARGE SCALE GENOMIC DNA]</scope>
    <source>
        <strain evidence="3">cv. Chardonnay</strain>
        <tissue evidence="2">Leaf</tissue>
    </source>
</reference>
<feature type="domain" description="DUF4283" evidence="1">
    <location>
        <begin position="166"/>
        <end position="233"/>
    </location>
</feature>
<dbReference type="EMBL" id="QGNW01000229">
    <property type="protein sequence ID" value="RVW83373.1"/>
    <property type="molecule type" value="Genomic_DNA"/>
</dbReference>
<proteinExistence type="predicted"/>
<sequence length="241" mass="27197">MVGNGLVLNLGKEKMCAMFPCHGNHNHRFLVYIFIFQVSKPSSTEQQHPTKRAKGPKICPESIPEDFISITCLHKGLYNLDEFGYDLPCTTAAFYMEVDGKKTCKAKRSTLIFLLEGGLSTLARKLQDLGVILSFQIAKQSAGKFYSVMDEAVRFQLGVKDVQLREELLKRCLVERRGDFSDSAPDLPSLKRWATRTWSLNGGMKLSLFGDALILFDFVEAFDMELVLIRGSKSLRQLRFG</sequence>
<organism evidence="2 3">
    <name type="scientific">Vitis vinifera</name>
    <name type="common">Grape</name>
    <dbReference type="NCBI Taxonomy" id="29760"/>
    <lineage>
        <taxon>Eukaryota</taxon>
        <taxon>Viridiplantae</taxon>
        <taxon>Streptophyta</taxon>
        <taxon>Embryophyta</taxon>
        <taxon>Tracheophyta</taxon>
        <taxon>Spermatophyta</taxon>
        <taxon>Magnoliopsida</taxon>
        <taxon>eudicotyledons</taxon>
        <taxon>Gunneridae</taxon>
        <taxon>Pentapetalae</taxon>
        <taxon>rosids</taxon>
        <taxon>Vitales</taxon>
        <taxon>Vitaceae</taxon>
        <taxon>Viteae</taxon>
        <taxon>Vitis</taxon>
    </lineage>
</organism>
<gene>
    <name evidence="2" type="ORF">CK203_038952</name>
</gene>
<evidence type="ECO:0000259" key="1">
    <source>
        <dbReference type="Pfam" id="PF14111"/>
    </source>
</evidence>
<evidence type="ECO:0000313" key="3">
    <source>
        <dbReference type="Proteomes" id="UP000288805"/>
    </source>
</evidence>
<protein>
    <recommendedName>
        <fullName evidence="1">DUF4283 domain-containing protein</fullName>
    </recommendedName>
</protein>
<comment type="caution">
    <text evidence="2">The sequence shown here is derived from an EMBL/GenBank/DDBJ whole genome shotgun (WGS) entry which is preliminary data.</text>
</comment>
<name>A0A438HFY3_VITVI</name>